<dbReference type="OrthoDB" id="2289918at2759"/>
<sequence>MAAEPRPRRTVRGTSKLPVELTSKIVNGGTSTNGIINEAQHAVTNGKRRAHSEDEDWVRVVEEMEDEARKKEKTASSKGGQGKTRTGKSSSAEGNLYDIDFILTNPKSPLVAMDISDVINYGSWMALSPESRERFCKFLPNTAFGERMHDLDDFHPSRRQDGHQKACLHSARHSDHLFTGWFTSAHRELVEKHLSGTRAGSLHAPWKDEVWDRDHPEVVERLADVDGMANESSNVIVLGSEKRRGKERGASEFDLLVRRGFLKQGDIITFKHKFATLGITIEKDALISAIHPKTCAITLTSSAGMTQCLPSVLLAPFPNDSADTHSLREMTVLNAAQLVTALLDIDGRIPRDQRPRMDSWKTLTVWQWPVDMELEALSPDEAMLLERGGRQSLGTLFYLRGQAADE</sequence>
<feature type="compositionally biased region" description="Basic and acidic residues" evidence="1">
    <location>
        <begin position="57"/>
        <end position="75"/>
    </location>
</feature>
<dbReference type="AlphaFoldDB" id="A0A9Q5I5M7"/>
<reference evidence="3" key="1">
    <citation type="submission" date="2016-06" db="EMBL/GenBank/DDBJ databases">
        <title>Draft Genome sequence of the fungus Inonotus baumii.</title>
        <authorList>
            <person name="Zhu H."/>
            <person name="Lin W."/>
        </authorList>
    </citation>
    <scope>NUCLEOTIDE SEQUENCE</scope>
    <source>
        <strain evidence="3">821</strain>
    </source>
</reference>
<feature type="region of interest" description="Disordered" evidence="1">
    <location>
        <begin position="41"/>
        <end position="91"/>
    </location>
</feature>
<evidence type="ECO:0000256" key="1">
    <source>
        <dbReference type="SAM" id="MobiDB-lite"/>
    </source>
</evidence>
<accession>A0A9Q5I5M7</accession>
<feature type="domain" description="ASX DEUBAD" evidence="2">
    <location>
        <begin position="97"/>
        <end position="216"/>
    </location>
</feature>
<keyword evidence="4" id="KW-1185">Reference proteome</keyword>
<comment type="caution">
    <text evidence="3">The sequence shown here is derived from an EMBL/GenBank/DDBJ whole genome shotgun (WGS) entry which is preliminary data.</text>
</comment>
<dbReference type="EMBL" id="LNZH02000080">
    <property type="protein sequence ID" value="OCB91582.1"/>
    <property type="molecule type" value="Genomic_DNA"/>
</dbReference>
<gene>
    <name evidence="3" type="ORF">A7U60_g1153</name>
</gene>
<evidence type="ECO:0000313" key="3">
    <source>
        <dbReference type="EMBL" id="OCB91582.1"/>
    </source>
</evidence>
<dbReference type="Proteomes" id="UP000757232">
    <property type="component" value="Unassembled WGS sequence"/>
</dbReference>
<evidence type="ECO:0000313" key="4">
    <source>
        <dbReference type="Proteomes" id="UP000757232"/>
    </source>
</evidence>
<dbReference type="Pfam" id="PF13919">
    <property type="entry name" value="ASXH"/>
    <property type="match status" value="1"/>
</dbReference>
<protein>
    <recommendedName>
        <fullName evidence="2">ASX DEUBAD domain-containing protein</fullName>
    </recommendedName>
</protein>
<proteinExistence type="predicted"/>
<evidence type="ECO:0000259" key="2">
    <source>
        <dbReference type="Pfam" id="PF13919"/>
    </source>
</evidence>
<dbReference type="InterPro" id="IPR028020">
    <property type="entry name" value="ASX_DEUBAD_dom"/>
</dbReference>
<name>A0A9Q5I5M7_SANBA</name>
<organism evidence="3 4">
    <name type="scientific">Sanghuangporus baumii</name>
    <name type="common">Phellinus baumii</name>
    <dbReference type="NCBI Taxonomy" id="108892"/>
    <lineage>
        <taxon>Eukaryota</taxon>
        <taxon>Fungi</taxon>
        <taxon>Dikarya</taxon>
        <taxon>Basidiomycota</taxon>
        <taxon>Agaricomycotina</taxon>
        <taxon>Agaricomycetes</taxon>
        <taxon>Hymenochaetales</taxon>
        <taxon>Hymenochaetaceae</taxon>
        <taxon>Sanghuangporus</taxon>
    </lineage>
</organism>